<protein>
    <recommendedName>
        <fullName evidence="1">AMP-activated protein kinase glycogen-binding domain-containing protein</fullName>
    </recommendedName>
</protein>
<dbReference type="RefSeq" id="WP_021875019.1">
    <property type="nucleotide sequence ID" value="NZ_CP018624.1"/>
</dbReference>
<feature type="domain" description="AMP-activated protein kinase glycogen-binding" evidence="1">
    <location>
        <begin position="4"/>
        <end position="67"/>
    </location>
</feature>
<evidence type="ECO:0000259" key="1">
    <source>
        <dbReference type="Pfam" id="PF16561"/>
    </source>
</evidence>
<dbReference type="Gene3D" id="2.60.40.10">
    <property type="entry name" value="Immunoglobulins"/>
    <property type="match status" value="1"/>
</dbReference>
<gene>
    <name evidence="2" type="ORF">K4H94_12385</name>
</gene>
<dbReference type="InterPro" id="IPR032640">
    <property type="entry name" value="AMPK1_CBM"/>
</dbReference>
<comment type="caution">
    <text evidence="2">The sequence shown here is derived from an EMBL/GenBank/DDBJ whole genome shotgun (WGS) entry which is preliminary data.</text>
</comment>
<dbReference type="GeneID" id="66301032"/>
<dbReference type="SUPFAM" id="SSF81296">
    <property type="entry name" value="E set domains"/>
    <property type="match status" value="1"/>
</dbReference>
<dbReference type="InterPro" id="IPR013783">
    <property type="entry name" value="Ig-like_fold"/>
</dbReference>
<dbReference type="EMBL" id="JAIFTX010000038">
    <property type="protein sequence ID" value="MBX7291790.1"/>
    <property type="molecule type" value="Genomic_DNA"/>
</dbReference>
<accession>A0ABD4RKS4</accession>
<dbReference type="Proteomes" id="UP000775179">
    <property type="component" value="Unassembled WGS sequence"/>
</dbReference>
<evidence type="ECO:0000313" key="2">
    <source>
        <dbReference type="EMBL" id="MBX7291790.1"/>
    </source>
</evidence>
<organism evidence="2 3">
    <name type="scientific">Clostridium chauvoei</name>
    <dbReference type="NCBI Taxonomy" id="46867"/>
    <lineage>
        <taxon>Bacteria</taxon>
        <taxon>Bacillati</taxon>
        <taxon>Bacillota</taxon>
        <taxon>Clostridia</taxon>
        <taxon>Eubacteriales</taxon>
        <taxon>Clostridiaceae</taxon>
        <taxon>Clostridium</taxon>
    </lineage>
</organism>
<sequence length="229" mass="26753">MNIRFEYKDNGDLIINKVSVIGSFNNYDVNSGAMKKENDKWVLDINLSSGEHYYKFIINDRLKLNDPTANIYLPHVNDEIYSVIMINENDDRLYNNTEYTVNIEKYNITANVYDQYVPINKKDFDITMDKKVVTRFQFTNVTGIHAVTAIWVTPNGEIFDSSENILFTPKGEENKPIDIWFWIELQNSKRNYPSGKWAIKLFVDGEFVLEDEFVLGKINSYSSYGQARY</sequence>
<reference evidence="2 3" key="1">
    <citation type="submission" date="2021-08" db="EMBL/GenBank/DDBJ databases">
        <title>Genome sequence analysis of Clostridium chauvoei strains of European origin and evaluation of typing options for outbreak investigations.</title>
        <authorList>
            <person name="Abdel-Glil M."/>
            <person name="Thomas P."/>
            <person name="Seyboldt C."/>
        </authorList>
    </citation>
    <scope>NUCLEOTIDE SEQUENCE [LARGE SCALE GENOMIC DNA]</scope>
    <source>
        <strain evidence="2 3">S0260-09</strain>
    </source>
</reference>
<proteinExistence type="predicted"/>
<dbReference type="InterPro" id="IPR014756">
    <property type="entry name" value="Ig_E-set"/>
</dbReference>
<evidence type="ECO:0000313" key="3">
    <source>
        <dbReference type="Proteomes" id="UP000775179"/>
    </source>
</evidence>
<dbReference type="AlphaFoldDB" id="A0ABD4RKS4"/>
<dbReference type="KEGG" id="cchv:BTM20_04085"/>
<name>A0ABD4RKS4_9CLOT</name>
<dbReference type="Pfam" id="PF16561">
    <property type="entry name" value="AMPK1_CBM"/>
    <property type="match status" value="1"/>
</dbReference>